<gene>
    <name evidence="2" type="ordered locus">Acid_1407</name>
</gene>
<reference evidence="2" key="1">
    <citation type="submission" date="2006-10" db="EMBL/GenBank/DDBJ databases">
        <title>Complete sequence of Solibacter usitatus Ellin6076.</title>
        <authorList>
            <consortium name="US DOE Joint Genome Institute"/>
            <person name="Copeland A."/>
            <person name="Lucas S."/>
            <person name="Lapidus A."/>
            <person name="Barry K."/>
            <person name="Detter J.C."/>
            <person name="Glavina del Rio T."/>
            <person name="Hammon N."/>
            <person name="Israni S."/>
            <person name="Dalin E."/>
            <person name="Tice H."/>
            <person name="Pitluck S."/>
            <person name="Thompson L.S."/>
            <person name="Brettin T."/>
            <person name="Bruce D."/>
            <person name="Han C."/>
            <person name="Tapia R."/>
            <person name="Gilna P."/>
            <person name="Schmutz J."/>
            <person name="Larimer F."/>
            <person name="Land M."/>
            <person name="Hauser L."/>
            <person name="Kyrpides N."/>
            <person name="Mikhailova N."/>
            <person name="Janssen P.H."/>
            <person name="Kuske C.R."/>
            <person name="Richardson P."/>
        </authorList>
    </citation>
    <scope>NUCLEOTIDE SEQUENCE</scope>
    <source>
        <strain evidence="2">Ellin6076</strain>
    </source>
</reference>
<dbReference type="Gene3D" id="2.40.10.220">
    <property type="entry name" value="predicted glycosyltransferase like domains"/>
    <property type="match status" value="1"/>
</dbReference>
<dbReference type="OrthoDB" id="129031at2"/>
<dbReference type="KEGG" id="sus:Acid_1407"/>
<dbReference type="AlphaFoldDB" id="Q028Z1"/>
<dbReference type="GO" id="GO:0035438">
    <property type="term" value="F:cyclic-di-GMP binding"/>
    <property type="evidence" value="ECO:0007669"/>
    <property type="project" value="InterPro"/>
</dbReference>
<dbReference type="EMBL" id="CP000473">
    <property type="protein sequence ID" value="ABJ82400.1"/>
    <property type="molecule type" value="Genomic_DNA"/>
</dbReference>
<organism evidence="2">
    <name type="scientific">Solibacter usitatus (strain Ellin6076)</name>
    <dbReference type="NCBI Taxonomy" id="234267"/>
    <lineage>
        <taxon>Bacteria</taxon>
        <taxon>Pseudomonadati</taxon>
        <taxon>Acidobacteriota</taxon>
        <taxon>Terriglobia</taxon>
        <taxon>Bryobacterales</taxon>
        <taxon>Solibacteraceae</taxon>
        <taxon>Candidatus Solibacter</taxon>
    </lineage>
</organism>
<name>Q028Z1_SOLUE</name>
<evidence type="ECO:0000313" key="2">
    <source>
        <dbReference type="EMBL" id="ABJ82400.1"/>
    </source>
</evidence>
<dbReference type="InterPro" id="IPR009875">
    <property type="entry name" value="PilZ_domain"/>
</dbReference>
<proteinExistence type="predicted"/>
<accession>Q028Z1</accession>
<protein>
    <recommendedName>
        <fullName evidence="1">PilZ domain-containing protein</fullName>
    </recommendedName>
</protein>
<dbReference type="InParanoid" id="Q028Z1"/>
<feature type="domain" description="PilZ" evidence="1">
    <location>
        <begin position="5"/>
        <end position="110"/>
    </location>
</feature>
<evidence type="ECO:0000259" key="1">
    <source>
        <dbReference type="Pfam" id="PF07238"/>
    </source>
</evidence>
<dbReference type="HOGENOM" id="CLU_1958136_0_0_0"/>
<sequence>MRNINRRESPRIEIKLRCHVTSPALWMKSAMYTENISRSGILIAWKGAEANLPVPAMGQIITVEIELPANHGFGQKCIHCQGTVIRMANSDQNFPLIALRVNYMDFRSFHDRIRAFEAMQPVANSWMA</sequence>
<dbReference type="Pfam" id="PF07238">
    <property type="entry name" value="PilZ"/>
    <property type="match status" value="1"/>
</dbReference>